<reference evidence="2 3" key="1">
    <citation type="submission" date="2019-11" db="EMBL/GenBank/DDBJ databases">
        <title>FDA dAtabase for Regulatory Grade micrObial Sequences (FDA-ARGOS): Supporting development and validation of Infectious Disease Dx tests.</title>
        <authorList>
            <person name="Turner S."/>
            <person name="Byrd R."/>
            <person name="Tallon L."/>
            <person name="Sadzewicz L."/>
            <person name="Vavikolanu K."/>
            <person name="Mehta A."/>
            <person name="Aluvathingal J."/>
            <person name="Nadendla S."/>
            <person name="Myers T."/>
            <person name="Yan Y."/>
            <person name="Sichtig H."/>
        </authorList>
    </citation>
    <scope>NUCLEOTIDE SEQUENCE [LARGE SCALE GENOMIC DNA]</scope>
    <source>
        <strain evidence="2 3">FDAARGOS_742</strain>
    </source>
</reference>
<dbReference type="InterPro" id="IPR050126">
    <property type="entry name" value="Ap4A_hydrolase"/>
</dbReference>
<protein>
    <submittedName>
        <fullName evidence="2">Serine/threonine protein phosphatase</fullName>
    </submittedName>
</protein>
<evidence type="ECO:0000313" key="2">
    <source>
        <dbReference type="EMBL" id="QGS07744.1"/>
    </source>
</evidence>
<dbReference type="PANTHER" id="PTHR42850:SF4">
    <property type="entry name" value="ZINC-DEPENDENT ENDOPOLYPHOSPHATASE"/>
    <property type="match status" value="1"/>
</dbReference>
<dbReference type="EMBL" id="CP046313">
    <property type="protein sequence ID" value="QGS07744.1"/>
    <property type="molecule type" value="Genomic_DNA"/>
</dbReference>
<dbReference type="InterPro" id="IPR004843">
    <property type="entry name" value="Calcineurin-like_PHP"/>
</dbReference>
<evidence type="ECO:0000259" key="1">
    <source>
        <dbReference type="Pfam" id="PF00149"/>
    </source>
</evidence>
<feature type="domain" description="Calcineurin-like phosphoesterase" evidence="1">
    <location>
        <begin position="1"/>
        <end position="195"/>
    </location>
</feature>
<dbReference type="RefSeq" id="WP_006363772.1">
    <property type="nucleotide sequence ID" value="NZ_CP046313.1"/>
</dbReference>
<dbReference type="SUPFAM" id="SSF56300">
    <property type="entry name" value="Metallo-dependent phosphatases"/>
    <property type="match status" value="1"/>
</dbReference>
<evidence type="ECO:0000313" key="3">
    <source>
        <dbReference type="Proteomes" id="UP000427636"/>
    </source>
</evidence>
<name>A0ABX6FGW4_9BACL</name>
<sequence>MRNIIISDIHGSFYTMKKLLDKVNFNPELDKLICLGDMCDRGKNTKLVWEYFYNLQKNYSQHIVLLGNHEDMFNLAIKEARYIEQEEVRQDHYFRNSGLTTLQSFYPEATKENRRKYFKQFAQDYKALRVWLKNLPTRYEGKDYYFVHAGVDFSKGFWNQIHRDLVWMREPYLSSTEKYNKKIFHGHTPVLKEPYYDIRDNRINIDGGCVYGGKLNIVVINDEGEIDIKQSKILEEDIYENK</sequence>
<keyword evidence="3" id="KW-1185">Reference proteome</keyword>
<dbReference type="Gene3D" id="3.60.21.10">
    <property type="match status" value="1"/>
</dbReference>
<dbReference type="PANTHER" id="PTHR42850">
    <property type="entry name" value="METALLOPHOSPHOESTERASE"/>
    <property type="match status" value="1"/>
</dbReference>
<proteinExistence type="predicted"/>
<gene>
    <name evidence="2" type="ORF">FOC50_05530</name>
</gene>
<dbReference type="GeneID" id="84802704"/>
<dbReference type="Proteomes" id="UP000427636">
    <property type="component" value="Chromosome"/>
</dbReference>
<accession>A0ABX6FGW4</accession>
<dbReference type="InterPro" id="IPR029052">
    <property type="entry name" value="Metallo-depent_PP-like"/>
</dbReference>
<dbReference type="CDD" id="cd00144">
    <property type="entry name" value="MPP_PPP_family"/>
    <property type="match status" value="1"/>
</dbReference>
<dbReference type="Pfam" id="PF00149">
    <property type="entry name" value="Metallophos"/>
    <property type="match status" value="1"/>
</dbReference>
<organism evidence="2 3">
    <name type="scientific">Gemella sanguinis</name>
    <dbReference type="NCBI Taxonomy" id="84135"/>
    <lineage>
        <taxon>Bacteria</taxon>
        <taxon>Bacillati</taxon>
        <taxon>Bacillota</taxon>
        <taxon>Bacilli</taxon>
        <taxon>Bacillales</taxon>
        <taxon>Gemellaceae</taxon>
        <taxon>Gemella</taxon>
    </lineage>
</organism>